<organism evidence="2 3">
    <name type="scientific">Flavobacterium succinicans</name>
    <dbReference type="NCBI Taxonomy" id="29536"/>
    <lineage>
        <taxon>Bacteria</taxon>
        <taxon>Pseudomonadati</taxon>
        <taxon>Bacteroidota</taxon>
        <taxon>Flavobacteriia</taxon>
        <taxon>Flavobacteriales</taxon>
        <taxon>Flavobacteriaceae</taxon>
        <taxon>Flavobacterium</taxon>
    </lineage>
</organism>
<evidence type="ECO:0000313" key="3">
    <source>
        <dbReference type="Proteomes" id="UP000093807"/>
    </source>
</evidence>
<dbReference type="PROSITE" id="PS51257">
    <property type="entry name" value="PROKAR_LIPOPROTEIN"/>
    <property type="match status" value="1"/>
</dbReference>
<keyword evidence="3" id="KW-1185">Reference proteome</keyword>
<gene>
    <name evidence="2" type="ORF">FLB_24260</name>
</gene>
<feature type="chain" id="PRO_5008286692" evidence="1">
    <location>
        <begin position="22"/>
        <end position="479"/>
    </location>
</feature>
<name>A0A199XNG9_9FLAO</name>
<dbReference type="PATRIC" id="fig|29536.5.peg.2525"/>
<dbReference type="Gene3D" id="1.20.120.840">
    <property type="entry name" value="SusD-like, tetratrico peptide repeats domain"/>
    <property type="match status" value="1"/>
</dbReference>
<dbReference type="SUPFAM" id="SSF48452">
    <property type="entry name" value="TPR-like"/>
    <property type="match status" value="1"/>
</dbReference>
<reference evidence="2 3" key="1">
    <citation type="submission" date="2016-06" db="EMBL/GenBank/DDBJ databases">
        <title>Draft genome sequence of Flavobacterium succinicans strain DD5b.</title>
        <authorList>
            <person name="Poehlein A."/>
            <person name="Daniel R."/>
            <person name="Simeonova D.D."/>
        </authorList>
    </citation>
    <scope>NUCLEOTIDE SEQUENCE [LARGE SCALE GENOMIC DNA]</scope>
    <source>
        <strain evidence="2 3">DD5b</strain>
    </source>
</reference>
<accession>A0A199XNG9</accession>
<dbReference type="OrthoDB" id="725917at2"/>
<sequence>MKNIKIILLTLLGLFLFQSCSEDILDDINTNPNEPTDVPSRLIITDVMVASAFSLTAADNSFYAGVYSELNAGNHNQTYKAQTRDGEPQKSTTYNNAWNTSYRQLRSLKIILEKCSTGGSEQGNYQTLGVAQILYAYNLALLTDLFGDVPHSEALNIQNLQPKLDKQEMIYQEVFKMLNEGIVNLGKTSSYASLGSQDVVYGGNSSKWIKAANGLLARYTMRLSLVKPNYQAVIDYVDNSFTNATDEFKLVNGGITNPYARFEMDRGGLCVAKSFYDLMVANGSADARTAVFFTKKNGAVNPLDNSLLNPMEAQNVYSISGIMNAKNPIYVQGYHELLFLKAEAQARLGQEAAAKATLNLAIKAAYTKQQVVAFTSAQADAYIASIGTLAGRKLLKKIMIEKHISFYENEGIEDYNDTRRLAAMGDGDLVPLVNARPELFPQRFGYGNSDVSANVHVREAFGDGSYVYKEKVWWAGGTR</sequence>
<dbReference type="InterPro" id="IPR011990">
    <property type="entry name" value="TPR-like_helical_dom_sf"/>
</dbReference>
<proteinExistence type="predicted"/>
<dbReference type="Gene3D" id="1.25.40.390">
    <property type="match status" value="2"/>
</dbReference>
<dbReference type="Pfam" id="PF12771">
    <property type="entry name" value="SusD-like_2"/>
    <property type="match status" value="1"/>
</dbReference>
<dbReference type="AlphaFoldDB" id="A0A199XNG9"/>
<dbReference type="InterPro" id="IPR041662">
    <property type="entry name" value="SusD-like_2"/>
</dbReference>
<dbReference type="RefSeq" id="WP_064716186.1">
    <property type="nucleotide sequence ID" value="NZ_JMTM01000065.1"/>
</dbReference>
<feature type="signal peptide" evidence="1">
    <location>
        <begin position="1"/>
        <end position="21"/>
    </location>
</feature>
<keyword evidence="1" id="KW-0732">Signal</keyword>
<evidence type="ECO:0000313" key="2">
    <source>
        <dbReference type="EMBL" id="OAZ03180.1"/>
    </source>
</evidence>
<dbReference type="Proteomes" id="UP000093807">
    <property type="component" value="Unassembled WGS sequence"/>
</dbReference>
<evidence type="ECO:0000256" key="1">
    <source>
        <dbReference type="SAM" id="SignalP"/>
    </source>
</evidence>
<protein>
    <submittedName>
        <fullName evidence="2">Susd and RagB outer membrane lipoprotein</fullName>
    </submittedName>
</protein>
<comment type="caution">
    <text evidence="2">The sequence shown here is derived from an EMBL/GenBank/DDBJ whole genome shotgun (WGS) entry which is preliminary data.</text>
</comment>
<dbReference type="EMBL" id="JMTM01000065">
    <property type="protein sequence ID" value="OAZ03180.1"/>
    <property type="molecule type" value="Genomic_DNA"/>
</dbReference>
<keyword evidence="2" id="KW-0449">Lipoprotein</keyword>